<dbReference type="PANTHER" id="PTHR34477">
    <property type="entry name" value="UPF0213 PROTEIN YHBQ"/>
    <property type="match status" value="1"/>
</dbReference>
<dbReference type="PROSITE" id="PS50164">
    <property type="entry name" value="GIY_YIG"/>
    <property type="match status" value="1"/>
</dbReference>
<proteinExistence type="inferred from homology"/>
<dbReference type="Proteomes" id="UP000644875">
    <property type="component" value="Unassembled WGS sequence"/>
</dbReference>
<organism evidence="3 4">
    <name type="scientific">Streptococcus zalophi</name>
    <dbReference type="NCBI Taxonomy" id="640031"/>
    <lineage>
        <taxon>Bacteria</taxon>
        <taxon>Bacillati</taxon>
        <taxon>Bacillota</taxon>
        <taxon>Bacilli</taxon>
        <taxon>Lactobacillales</taxon>
        <taxon>Streptococcaceae</taxon>
        <taxon>Streptococcus</taxon>
    </lineage>
</organism>
<evidence type="ECO:0000256" key="1">
    <source>
        <dbReference type="ARBA" id="ARBA00007435"/>
    </source>
</evidence>
<comment type="similarity">
    <text evidence="1">Belongs to the UPF0213 family.</text>
</comment>
<dbReference type="InterPro" id="IPR050190">
    <property type="entry name" value="UPF0213_domain"/>
</dbReference>
<comment type="caution">
    <text evidence="3">The sequence shown here is derived from an EMBL/GenBank/DDBJ whole genome shotgun (WGS) entry which is preliminary data.</text>
</comment>
<dbReference type="EMBL" id="JAENBP010000011">
    <property type="protein sequence ID" value="MBJ8350410.1"/>
    <property type="molecule type" value="Genomic_DNA"/>
</dbReference>
<dbReference type="InterPro" id="IPR035901">
    <property type="entry name" value="GIY-YIG_endonuc_sf"/>
</dbReference>
<evidence type="ECO:0000313" key="3">
    <source>
        <dbReference type="EMBL" id="MBJ8350410.1"/>
    </source>
</evidence>
<dbReference type="PANTHER" id="PTHR34477:SF1">
    <property type="entry name" value="UPF0213 PROTEIN YHBQ"/>
    <property type="match status" value="1"/>
</dbReference>
<name>A0A934PB67_9STRE</name>
<dbReference type="CDD" id="cd10456">
    <property type="entry name" value="GIY-YIG_UPF0213"/>
    <property type="match status" value="1"/>
</dbReference>
<evidence type="ECO:0000313" key="4">
    <source>
        <dbReference type="Proteomes" id="UP000644875"/>
    </source>
</evidence>
<protein>
    <submittedName>
        <fullName evidence="3">GIY-YIG nuclease family protein</fullName>
    </submittedName>
</protein>
<reference evidence="3 4" key="1">
    <citation type="journal article" date="2021" name="Int. J. Syst. Evol. Microbiol.">
        <title>Streptococcus vicugnae sp. nov., isolated from faeces of alpacas (Vicugna pacos) and cattle (Bos taurus), Streptococcus zalophi sp. nov., and Streptococcus pacificus sp. nov., isolated from respiratory tract of California sea lions (Zalophus californianus).</title>
        <authorList>
            <person name="Volokhov D.V."/>
            <person name="Zagorodnyaya T.A."/>
            <person name="Shen Z."/>
            <person name="Blom J."/>
            <person name="Furtak V.A."/>
            <person name="Eisenberg T."/>
            <person name="Fan P."/>
            <person name="Jeong K.C."/>
            <person name="Gao Y."/>
            <person name="Zhang S."/>
            <person name="Amselle M."/>
        </authorList>
    </citation>
    <scope>NUCLEOTIDE SEQUENCE [LARGE SCALE GENOMIC DNA]</scope>
    <source>
        <strain evidence="4">CSL7508-lung</strain>
    </source>
</reference>
<evidence type="ECO:0000259" key="2">
    <source>
        <dbReference type="PROSITE" id="PS50164"/>
    </source>
</evidence>
<dbReference type="Pfam" id="PF01541">
    <property type="entry name" value="GIY-YIG"/>
    <property type="match status" value="1"/>
</dbReference>
<accession>A0A934PB67</accession>
<dbReference type="Gene3D" id="3.40.1440.10">
    <property type="entry name" value="GIY-YIG endonuclease"/>
    <property type="match status" value="1"/>
</dbReference>
<feature type="domain" description="GIY-YIG" evidence="2">
    <location>
        <begin position="5"/>
        <end position="80"/>
    </location>
</feature>
<dbReference type="RefSeq" id="WP_199568325.1">
    <property type="nucleotide sequence ID" value="NZ_JAENBP010000011.1"/>
</dbReference>
<dbReference type="SUPFAM" id="SSF82771">
    <property type="entry name" value="GIY-YIG endonuclease"/>
    <property type="match status" value="1"/>
</dbReference>
<gene>
    <name evidence="3" type="ORF">JHK64_07210</name>
</gene>
<keyword evidence="4" id="KW-1185">Reference proteome</keyword>
<dbReference type="SMART" id="SM00465">
    <property type="entry name" value="GIYc"/>
    <property type="match status" value="1"/>
</dbReference>
<sequence length="91" mass="10492">MVNKTKAFIYVLKCSDGTLYTGYTTDVKKRLATHNAGKGAKYTKQRLPVELIYQEEFATKSEAMSTESYFKQKTRQEKLAYIAEHTKLNED</sequence>
<dbReference type="AlphaFoldDB" id="A0A934PB67"/>
<dbReference type="InterPro" id="IPR000305">
    <property type="entry name" value="GIY-YIG_endonuc"/>
</dbReference>